<dbReference type="OrthoDB" id="5694214at2"/>
<evidence type="ECO:0000256" key="4">
    <source>
        <dbReference type="ARBA" id="ARBA00023136"/>
    </source>
</evidence>
<keyword evidence="3 6" id="KW-0732">Signal</keyword>
<evidence type="ECO:0000259" key="7">
    <source>
        <dbReference type="Pfam" id="PF07980"/>
    </source>
</evidence>
<evidence type="ECO:0000259" key="8">
    <source>
        <dbReference type="Pfam" id="PF14322"/>
    </source>
</evidence>
<feature type="chain" id="PRO_5015669110" evidence="6">
    <location>
        <begin position="26"/>
        <end position="499"/>
    </location>
</feature>
<dbReference type="InterPro" id="IPR033985">
    <property type="entry name" value="SusD-like_N"/>
</dbReference>
<comment type="caution">
    <text evidence="9">The sequence shown here is derived from an EMBL/GenBank/DDBJ whole genome shotgun (WGS) entry which is preliminary data.</text>
</comment>
<dbReference type="InterPro" id="IPR011990">
    <property type="entry name" value="TPR-like_helical_dom_sf"/>
</dbReference>
<evidence type="ECO:0000256" key="3">
    <source>
        <dbReference type="ARBA" id="ARBA00022729"/>
    </source>
</evidence>
<dbReference type="Proteomes" id="UP000244450">
    <property type="component" value="Unassembled WGS sequence"/>
</dbReference>
<comment type="subcellular location">
    <subcellularLocation>
        <location evidence="1">Cell outer membrane</location>
    </subcellularLocation>
</comment>
<evidence type="ECO:0000313" key="10">
    <source>
        <dbReference type="Proteomes" id="UP000244450"/>
    </source>
</evidence>
<evidence type="ECO:0000256" key="5">
    <source>
        <dbReference type="ARBA" id="ARBA00023237"/>
    </source>
</evidence>
<evidence type="ECO:0000256" key="1">
    <source>
        <dbReference type="ARBA" id="ARBA00004442"/>
    </source>
</evidence>
<dbReference type="Pfam" id="PF07980">
    <property type="entry name" value="SusD_RagB"/>
    <property type="match status" value="1"/>
</dbReference>
<evidence type="ECO:0000256" key="2">
    <source>
        <dbReference type="ARBA" id="ARBA00006275"/>
    </source>
</evidence>
<dbReference type="InterPro" id="IPR012944">
    <property type="entry name" value="SusD_RagB_dom"/>
</dbReference>
<dbReference type="Gene3D" id="1.25.40.390">
    <property type="match status" value="1"/>
</dbReference>
<dbReference type="SUPFAM" id="SSF48452">
    <property type="entry name" value="TPR-like"/>
    <property type="match status" value="1"/>
</dbReference>
<feature type="domain" description="SusD-like N-terminal" evidence="8">
    <location>
        <begin position="98"/>
        <end position="226"/>
    </location>
</feature>
<dbReference type="EMBL" id="QCYK01000003">
    <property type="protein sequence ID" value="PUZ23505.1"/>
    <property type="molecule type" value="Genomic_DNA"/>
</dbReference>
<keyword evidence="10" id="KW-1185">Reference proteome</keyword>
<evidence type="ECO:0000256" key="6">
    <source>
        <dbReference type="SAM" id="SignalP"/>
    </source>
</evidence>
<proteinExistence type="inferred from homology"/>
<feature type="domain" description="RagB/SusD" evidence="7">
    <location>
        <begin position="356"/>
        <end position="497"/>
    </location>
</feature>
<sequence length="499" mass="56698">MHCMRWRYWAMLLLCTGLASCKSFLQESPEGTLDPAKFYQTAAQVAAAVNGCYDGLGYVYINGIGVSVCPGYALEYITGYSRRPRPSGFEDDQFLHLDKLDPNNSRLQSWWNATYYPVENCNSVIEHVLVTNVVDDITKQRYLGQAYFLRAWYYFQLVRLFGDVPLKLTSTTDINNTRIYRSPRQAVYEQIVKDLLAAEQCGLPWQDQSGHICLGAVKALLAKVYLTMAGYPLKLGNPYYQLAYDKAMEVINSHNFSLFDHYADLRDPAYQNTREHLFMLQRQATVAPSYIHEAYLPYPDQPISIQPAYGGAMAPAQAFYDSYAANDGRKAEQAFFYTRFPRYGNPADTIVLPAPYIFKYWDADAEKTGRSGENFPLIRYADVLLTAAEARSNLDGGVTADAAAIDAYYAVRHRAFPAETRPASLTTDQILKERCWEFCFEFQTWYDMLRTRRALDVSNGTMTNLVGYKAPNHVRAFDTTDLQFPLPLAEVQKNPDLAL</sequence>
<protein>
    <submittedName>
        <fullName evidence="9">RagB/SusD family nutrient uptake outer membrane protein</fullName>
    </submittedName>
</protein>
<dbReference type="Pfam" id="PF14322">
    <property type="entry name" value="SusD-like_3"/>
    <property type="match status" value="1"/>
</dbReference>
<feature type="signal peptide" evidence="6">
    <location>
        <begin position="1"/>
        <end position="25"/>
    </location>
</feature>
<keyword evidence="5" id="KW-0998">Cell outer membrane</keyword>
<dbReference type="GO" id="GO:0009279">
    <property type="term" value="C:cell outer membrane"/>
    <property type="evidence" value="ECO:0007669"/>
    <property type="project" value="UniProtKB-SubCell"/>
</dbReference>
<gene>
    <name evidence="9" type="ORF">DCC81_23720</name>
</gene>
<accession>A0A2T7BEJ8</accession>
<reference evidence="9 10" key="1">
    <citation type="submission" date="2018-04" db="EMBL/GenBank/DDBJ databases">
        <title>Chitinophaga fuyangensis sp. nov., isolated from soil in a chemical factory.</title>
        <authorList>
            <person name="Chen K."/>
        </authorList>
    </citation>
    <scope>NUCLEOTIDE SEQUENCE [LARGE SCALE GENOMIC DNA]</scope>
    <source>
        <strain evidence="9 10">LY-1</strain>
    </source>
</reference>
<organism evidence="9 10">
    <name type="scientific">Chitinophaga parva</name>
    <dbReference type="NCBI Taxonomy" id="2169414"/>
    <lineage>
        <taxon>Bacteria</taxon>
        <taxon>Pseudomonadati</taxon>
        <taxon>Bacteroidota</taxon>
        <taxon>Chitinophagia</taxon>
        <taxon>Chitinophagales</taxon>
        <taxon>Chitinophagaceae</taxon>
        <taxon>Chitinophaga</taxon>
    </lineage>
</organism>
<keyword evidence="4" id="KW-0472">Membrane</keyword>
<name>A0A2T7BEJ8_9BACT</name>
<evidence type="ECO:0000313" key="9">
    <source>
        <dbReference type="EMBL" id="PUZ23505.1"/>
    </source>
</evidence>
<dbReference type="PROSITE" id="PS51257">
    <property type="entry name" value="PROKAR_LIPOPROTEIN"/>
    <property type="match status" value="1"/>
</dbReference>
<dbReference type="AlphaFoldDB" id="A0A2T7BEJ8"/>
<comment type="similarity">
    <text evidence="2">Belongs to the SusD family.</text>
</comment>